<dbReference type="AlphaFoldDB" id="A0A1H0D3T0"/>
<keyword evidence="2" id="KW-1185">Reference proteome</keyword>
<organism evidence="1 2">
    <name type="scientific">Alkalicoccus daliensis</name>
    <dbReference type="NCBI Taxonomy" id="745820"/>
    <lineage>
        <taxon>Bacteria</taxon>
        <taxon>Bacillati</taxon>
        <taxon>Bacillota</taxon>
        <taxon>Bacilli</taxon>
        <taxon>Bacillales</taxon>
        <taxon>Bacillaceae</taxon>
        <taxon>Alkalicoccus</taxon>
    </lineage>
</organism>
<evidence type="ECO:0000313" key="1">
    <source>
        <dbReference type="EMBL" id="SDN64783.1"/>
    </source>
</evidence>
<proteinExistence type="predicted"/>
<dbReference type="RefSeq" id="WP_090841694.1">
    <property type="nucleotide sequence ID" value="NZ_FNIL01000002.1"/>
</dbReference>
<dbReference type="PROSITE" id="PS51257">
    <property type="entry name" value="PROKAR_LIPOPROTEIN"/>
    <property type="match status" value="1"/>
</dbReference>
<dbReference type="OrthoDB" id="2452352at2"/>
<accession>A0A1H0D3T0</accession>
<name>A0A1H0D3T0_9BACI</name>
<sequence>MVMSGEKMIVLLLIFATILSGCNTEPPEAEVVVNDDTEISTFRGSYHWTEGAAEYDIPPQLVQSEELERTEVDGGSIGTIVFDDGSDPSISIQEWSENEPISELNAVNNEVTFPEDPGTYIFEISAEWEGDLAKSASYTLYVEIV</sequence>
<dbReference type="Proteomes" id="UP000198778">
    <property type="component" value="Unassembled WGS sequence"/>
</dbReference>
<dbReference type="EMBL" id="FNIL01000002">
    <property type="protein sequence ID" value="SDN64783.1"/>
    <property type="molecule type" value="Genomic_DNA"/>
</dbReference>
<protein>
    <submittedName>
        <fullName evidence="1">Uncharacterized protein</fullName>
    </submittedName>
</protein>
<reference evidence="2" key="1">
    <citation type="submission" date="2016-10" db="EMBL/GenBank/DDBJ databases">
        <authorList>
            <person name="Varghese N."/>
            <person name="Submissions S."/>
        </authorList>
    </citation>
    <scope>NUCLEOTIDE SEQUENCE [LARGE SCALE GENOMIC DNA]</scope>
    <source>
        <strain evidence="2">CGMCC 1.10369</strain>
    </source>
</reference>
<evidence type="ECO:0000313" key="2">
    <source>
        <dbReference type="Proteomes" id="UP000198778"/>
    </source>
</evidence>
<dbReference type="STRING" id="745820.SAMN04488053_102334"/>
<gene>
    <name evidence="1" type="ORF">SAMN04488053_102334</name>
</gene>